<comment type="similarity">
    <text evidence="2 8">Belongs to the 4-toluene sulfonate uptake permease (TSUP) (TC 2.A.102) family.</text>
</comment>
<keyword evidence="7 8" id="KW-0472">Membrane</keyword>
<feature type="transmembrane region" description="Helical" evidence="8">
    <location>
        <begin position="187"/>
        <end position="207"/>
    </location>
</feature>
<gene>
    <name evidence="9" type="ORF">GCM10007392_47390</name>
</gene>
<dbReference type="GO" id="GO:0005886">
    <property type="term" value="C:plasma membrane"/>
    <property type="evidence" value="ECO:0007669"/>
    <property type="project" value="UniProtKB-SubCell"/>
</dbReference>
<evidence type="ECO:0000256" key="7">
    <source>
        <dbReference type="ARBA" id="ARBA00023136"/>
    </source>
</evidence>
<evidence type="ECO:0000256" key="3">
    <source>
        <dbReference type="ARBA" id="ARBA00022448"/>
    </source>
</evidence>
<evidence type="ECO:0000313" key="10">
    <source>
        <dbReference type="Proteomes" id="UP000626148"/>
    </source>
</evidence>
<dbReference type="PANTHER" id="PTHR30269">
    <property type="entry name" value="TRANSMEMBRANE PROTEIN YFCA"/>
    <property type="match status" value="1"/>
</dbReference>
<keyword evidence="4 8" id="KW-1003">Cell membrane</keyword>
<sequence length="237" mass="25232">MLDITWWATALALAAGCFIQTALGFGMAVLAAPIIVIIRPEWVPVALTVTALSLSLMNSWHHKSDIDWRAMAAPMITRLPGTILGAWILTLLPVAALQILVAGCVFIAVLVTAFGRAFDATPTRLGIAGFFSGLMGTTTSIGGPPMALVMQHGLASATRANLSVYFTYSCILSLISYQLVGLLTPELWLQSLSFLPAALLGFFAGRLAHDWVDTRFRPLLLVLCSISAVMALAGAVF</sequence>
<comment type="caution">
    <text evidence="9">The sequence shown here is derived from an EMBL/GenBank/DDBJ whole genome shotgun (WGS) entry which is preliminary data.</text>
</comment>
<keyword evidence="6 8" id="KW-1133">Transmembrane helix</keyword>
<evidence type="ECO:0000256" key="5">
    <source>
        <dbReference type="ARBA" id="ARBA00022692"/>
    </source>
</evidence>
<reference evidence="9" key="2">
    <citation type="submission" date="2020-09" db="EMBL/GenBank/DDBJ databases">
        <authorList>
            <person name="Sun Q."/>
            <person name="Kim S."/>
        </authorList>
    </citation>
    <scope>NUCLEOTIDE SEQUENCE</scope>
    <source>
        <strain evidence="9">KCTC 22169</strain>
    </source>
</reference>
<dbReference type="InterPro" id="IPR052017">
    <property type="entry name" value="TSUP"/>
</dbReference>
<dbReference type="Proteomes" id="UP000626148">
    <property type="component" value="Unassembled WGS sequence"/>
</dbReference>
<evidence type="ECO:0000256" key="4">
    <source>
        <dbReference type="ARBA" id="ARBA00022475"/>
    </source>
</evidence>
<reference evidence="9" key="1">
    <citation type="journal article" date="2014" name="Int. J. Syst. Evol. Microbiol.">
        <title>Complete genome sequence of Corynebacterium casei LMG S-19264T (=DSM 44701T), isolated from a smear-ripened cheese.</title>
        <authorList>
            <consortium name="US DOE Joint Genome Institute (JGI-PGF)"/>
            <person name="Walter F."/>
            <person name="Albersmeier A."/>
            <person name="Kalinowski J."/>
            <person name="Ruckert C."/>
        </authorList>
    </citation>
    <scope>NUCLEOTIDE SEQUENCE</scope>
    <source>
        <strain evidence="9">KCTC 22169</strain>
    </source>
</reference>
<feature type="transmembrane region" description="Helical" evidence="8">
    <location>
        <begin position="162"/>
        <end position="181"/>
    </location>
</feature>
<keyword evidence="3" id="KW-0813">Transport</keyword>
<feature type="transmembrane region" description="Helical" evidence="8">
    <location>
        <begin position="41"/>
        <end position="60"/>
    </location>
</feature>
<dbReference type="RefSeq" id="WP_189613531.1">
    <property type="nucleotide sequence ID" value="NZ_BMXR01000019.1"/>
</dbReference>
<feature type="transmembrane region" description="Helical" evidence="8">
    <location>
        <begin position="126"/>
        <end position="150"/>
    </location>
</feature>
<dbReference type="Pfam" id="PF01925">
    <property type="entry name" value="TauE"/>
    <property type="match status" value="1"/>
</dbReference>
<feature type="transmembrane region" description="Helical" evidence="8">
    <location>
        <begin position="219"/>
        <end position="236"/>
    </location>
</feature>
<evidence type="ECO:0000256" key="1">
    <source>
        <dbReference type="ARBA" id="ARBA00004651"/>
    </source>
</evidence>
<organism evidence="9 10">
    <name type="scientific">Saccharospirillum salsuginis</name>
    <dbReference type="NCBI Taxonomy" id="418750"/>
    <lineage>
        <taxon>Bacteria</taxon>
        <taxon>Pseudomonadati</taxon>
        <taxon>Pseudomonadota</taxon>
        <taxon>Gammaproteobacteria</taxon>
        <taxon>Oceanospirillales</taxon>
        <taxon>Saccharospirillaceae</taxon>
        <taxon>Saccharospirillum</taxon>
    </lineage>
</organism>
<feature type="transmembrane region" description="Helical" evidence="8">
    <location>
        <begin position="81"/>
        <end position="114"/>
    </location>
</feature>
<evidence type="ECO:0000256" key="2">
    <source>
        <dbReference type="ARBA" id="ARBA00009142"/>
    </source>
</evidence>
<comment type="subcellular location">
    <subcellularLocation>
        <location evidence="1 8">Cell membrane</location>
        <topology evidence="1 8">Multi-pass membrane protein</topology>
    </subcellularLocation>
</comment>
<dbReference type="EMBL" id="BMXR01000019">
    <property type="protein sequence ID" value="GGX74631.1"/>
    <property type="molecule type" value="Genomic_DNA"/>
</dbReference>
<evidence type="ECO:0000313" key="9">
    <source>
        <dbReference type="EMBL" id="GGX74631.1"/>
    </source>
</evidence>
<dbReference type="AlphaFoldDB" id="A0A918NK94"/>
<dbReference type="InterPro" id="IPR002781">
    <property type="entry name" value="TM_pro_TauE-like"/>
</dbReference>
<protein>
    <recommendedName>
        <fullName evidence="8">Probable membrane transporter protein</fullName>
    </recommendedName>
</protein>
<name>A0A918NK94_9GAMM</name>
<proteinExistence type="inferred from homology"/>
<keyword evidence="10" id="KW-1185">Reference proteome</keyword>
<evidence type="ECO:0000256" key="6">
    <source>
        <dbReference type="ARBA" id="ARBA00022989"/>
    </source>
</evidence>
<keyword evidence="5 8" id="KW-0812">Transmembrane</keyword>
<accession>A0A918NK94</accession>
<dbReference type="PANTHER" id="PTHR30269:SF37">
    <property type="entry name" value="MEMBRANE TRANSPORTER PROTEIN"/>
    <property type="match status" value="1"/>
</dbReference>
<evidence type="ECO:0000256" key="8">
    <source>
        <dbReference type="RuleBase" id="RU363041"/>
    </source>
</evidence>